<dbReference type="Proteomes" id="UP000717696">
    <property type="component" value="Unassembled WGS sequence"/>
</dbReference>
<dbReference type="InterPro" id="IPR052998">
    <property type="entry name" value="Hetero-Diels-Alderase-like"/>
</dbReference>
<reference evidence="1" key="1">
    <citation type="journal article" date="2021" name="Nat. Commun.">
        <title>Genetic determinants of endophytism in the Arabidopsis root mycobiome.</title>
        <authorList>
            <person name="Mesny F."/>
            <person name="Miyauchi S."/>
            <person name="Thiergart T."/>
            <person name="Pickel B."/>
            <person name="Atanasova L."/>
            <person name="Karlsson M."/>
            <person name="Huettel B."/>
            <person name="Barry K.W."/>
            <person name="Haridas S."/>
            <person name="Chen C."/>
            <person name="Bauer D."/>
            <person name="Andreopoulos W."/>
            <person name="Pangilinan J."/>
            <person name="LaButti K."/>
            <person name="Riley R."/>
            <person name="Lipzen A."/>
            <person name="Clum A."/>
            <person name="Drula E."/>
            <person name="Henrissat B."/>
            <person name="Kohler A."/>
            <person name="Grigoriev I.V."/>
            <person name="Martin F.M."/>
            <person name="Hacquard S."/>
        </authorList>
    </citation>
    <scope>NUCLEOTIDE SEQUENCE</scope>
    <source>
        <strain evidence="1">MPI-CAGE-AT-0021</strain>
    </source>
</reference>
<sequence length="353" mass="38125">MRETTILRLAIAIFAGFLPLGSSLPLAALKHHPATKALSTVYGFEQETWIENLRVRENGNVIITRFDNHPRLYEIVPSDKHPKPRLLAEFPQFTRDKSLAGITEISPDVFAFIVGPTRYDQSNHTLVVRGGIIDIYTIDLNLEDPQAQLLATINGGFANGFSTLPGTPYGLVGDSINGVIYRVNFDTGETEVAIEDVLLSPPINATLDIGVNGLQINEKGTIAYFANSARGLIASIPINSKTGHSTGDFQVLATKDVIFDDFAVADDALYVTADPEGQLFKLDLNTHELSHVIGQPAPSHVLPGATSAQFGRTKGTKNSLYITFNGGLTVLPFNETFVIPGGLMVLDLGLVQG</sequence>
<proteinExistence type="predicted"/>
<evidence type="ECO:0000313" key="1">
    <source>
        <dbReference type="EMBL" id="KAH7113975.1"/>
    </source>
</evidence>
<keyword evidence="2" id="KW-1185">Reference proteome</keyword>
<dbReference type="PANTHER" id="PTHR42060">
    <property type="entry name" value="NHL REPEAT-CONTAINING PROTEIN-RELATED"/>
    <property type="match status" value="1"/>
</dbReference>
<dbReference type="EMBL" id="JAGMUU010000044">
    <property type="protein sequence ID" value="KAH7113975.1"/>
    <property type="molecule type" value="Genomic_DNA"/>
</dbReference>
<dbReference type="Gene3D" id="2.120.10.30">
    <property type="entry name" value="TolB, C-terminal domain"/>
    <property type="match status" value="1"/>
</dbReference>
<dbReference type="AlphaFoldDB" id="A0A9P9IC11"/>
<evidence type="ECO:0008006" key="3">
    <source>
        <dbReference type="Google" id="ProtNLM"/>
    </source>
</evidence>
<dbReference type="InterPro" id="IPR011042">
    <property type="entry name" value="6-blade_b-propeller_TolB-like"/>
</dbReference>
<gene>
    <name evidence="1" type="ORF">B0J13DRAFT_574013</name>
</gene>
<dbReference type="OrthoDB" id="9977941at2759"/>
<accession>A0A9P9IC11</accession>
<dbReference type="SUPFAM" id="SSF63829">
    <property type="entry name" value="Calcium-dependent phosphotriesterase"/>
    <property type="match status" value="1"/>
</dbReference>
<comment type="caution">
    <text evidence="1">The sequence shown here is derived from an EMBL/GenBank/DDBJ whole genome shotgun (WGS) entry which is preliminary data.</text>
</comment>
<protein>
    <recommendedName>
        <fullName evidence="3">SMP-30/Gluconolactonase/LRE-like region domain-containing protein</fullName>
    </recommendedName>
</protein>
<dbReference type="PANTHER" id="PTHR42060:SF1">
    <property type="entry name" value="NHL REPEAT-CONTAINING PROTEIN"/>
    <property type="match status" value="1"/>
</dbReference>
<evidence type="ECO:0000313" key="2">
    <source>
        <dbReference type="Proteomes" id="UP000717696"/>
    </source>
</evidence>
<name>A0A9P9IC11_9HYPO</name>
<organism evidence="1 2">
    <name type="scientific">Dactylonectria estremocensis</name>
    <dbReference type="NCBI Taxonomy" id="1079267"/>
    <lineage>
        <taxon>Eukaryota</taxon>
        <taxon>Fungi</taxon>
        <taxon>Dikarya</taxon>
        <taxon>Ascomycota</taxon>
        <taxon>Pezizomycotina</taxon>
        <taxon>Sordariomycetes</taxon>
        <taxon>Hypocreomycetidae</taxon>
        <taxon>Hypocreales</taxon>
        <taxon>Nectriaceae</taxon>
        <taxon>Dactylonectria</taxon>
    </lineage>
</organism>